<dbReference type="EMBL" id="SKCS01000502">
    <property type="protein sequence ID" value="TNN05778.1"/>
    <property type="molecule type" value="Genomic_DNA"/>
</dbReference>
<evidence type="ECO:0000313" key="4">
    <source>
        <dbReference type="Proteomes" id="UP000311919"/>
    </source>
</evidence>
<keyword evidence="4" id="KW-1185">Reference proteome</keyword>
<accession>A0A4Z2CNM6</accession>
<protein>
    <submittedName>
        <fullName evidence="3">RNA-binding region RNP-1 domain-containing protein isoform 1</fullName>
    </submittedName>
</protein>
<keyword evidence="1" id="KW-0694">RNA-binding</keyword>
<dbReference type="Proteomes" id="UP000311919">
    <property type="component" value="Unassembled WGS sequence"/>
</dbReference>
<proteinExistence type="predicted"/>
<organism evidence="3 4">
    <name type="scientific">Schistosoma japonicum</name>
    <name type="common">Blood fluke</name>
    <dbReference type="NCBI Taxonomy" id="6182"/>
    <lineage>
        <taxon>Eukaryota</taxon>
        <taxon>Metazoa</taxon>
        <taxon>Spiralia</taxon>
        <taxon>Lophotrochozoa</taxon>
        <taxon>Platyhelminthes</taxon>
        <taxon>Trematoda</taxon>
        <taxon>Digenea</taxon>
        <taxon>Strigeidida</taxon>
        <taxon>Schistosomatoidea</taxon>
        <taxon>Schistosomatidae</taxon>
        <taxon>Schistosoma</taxon>
    </lineage>
</organism>
<dbReference type="GO" id="GO:0003723">
    <property type="term" value="F:RNA binding"/>
    <property type="evidence" value="ECO:0007669"/>
    <property type="project" value="UniProtKB-UniRule"/>
</dbReference>
<name>A0A4Z2CNM6_SCHJA</name>
<dbReference type="Gene3D" id="3.30.70.330">
    <property type="match status" value="1"/>
</dbReference>
<dbReference type="InterPro" id="IPR000504">
    <property type="entry name" value="RRM_dom"/>
</dbReference>
<sequence length="287" mass="32437">MLISSKSMDDSCSIVIEDLVNTHSVKPESVETWLAPFGTVKCISVYRRVIFVEFENPSVVENVINSENGKMFLNSHVSIRSPQPWDLMVAGDLVTRYEVPTSSEASKEVIIEEKDANASSDNLHPEVEEVKKLIAHIKYLDKDELWTLYNGLQDMRTGRGAKTKVKTLPSGRPWLDSVGKSLFTGRTEALHKLETEDNKKNRRRFIQCDHLYTEASTECEKAWFSKIDQEINACNTFMLPEDVNSMSFQPVALQSQINGPVYDSTGFLIPYPNNFSTDTCYDGYSAV</sequence>
<evidence type="ECO:0000256" key="1">
    <source>
        <dbReference type="PROSITE-ProRule" id="PRU00176"/>
    </source>
</evidence>
<dbReference type="PROSITE" id="PS50102">
    <property type="entry name" value="RRM"/>
    <property type="match status" value="1"/>
</dbReference>
<reference evidence="3 4" key="1">
    <citation type="submission" date="2019-03" db="EMBL/GenBank/DDBJ databases">
        <title>An improved genome assembly of the fluke Schistosoma japonicum.</title>
        <authorList>
            <person name="Hu W."/>
            <person name="Luo F."/>
            <person name="Yin M."/>
            <person name="Mo X."/>
            <person name="Sun C."/>
            <person name="Wu Q."/>
            <person name="Zhu B."/>
            <person name="Xiang M."/>
            <person name="Wang J."/>
            <person name="Wang Y."/>
            <person name="Zhang T."/>
            <person name="Xu B."/>
            <person name="Zheng H."/>
            <person name="Feng Z."/>
        </authorList>
    </citation>
    <scope>NUCLEOTIDE SEQUENCE [LARGE SCALE GENOMIC DNA]</scope>
    <source>
        <strain evidence="3">HuSjv2</strain>
        <tissue evidence="3">Worms</tissue>
    </source>
</reference>
<evidence type="ECO:0000313" key="3">
    <source>
        <dbReference type="EMBL" id="TNN05778.1"/>
    </source>
</evidence>
<gene>
    <name evidence="3" type="ORF">EWB00_008953</name>
</gene>
<comment type="caution">
    <text evidence="3">The sequence shown here is derived from an EMBL/GenBank/DDBJ whole genome shotgun (WGS) entry which is preliminary data.</text>
</comment>
<dbReference type="SUPFAM" id="SSF54928">
    <property type="entry name" value="RNA-binding domain, RBD"/>
    <property type="match status" value="1"/>
</dbReference>
<dbReference type="InterPro" id="IPR035979">
    <property type="entry name" value="RBD_domain_sf"/>
</dbReference>
<evidence type="ECO:0000259" key="2">
    <source>
        <dbReference type="PROSITE" id="PS50102"/>
    </source>
</evidence>
<dbReference type="OrthoDB" id="6222408at2759"/>
<dbReference type="AlphaFoldDB" id="A0A4Z2CNM6"/>
<dbReference type="InterPro" id="IPR012677">
    <property type="entry name" value="Nucleotide-bd_a/b_plait_sf"/>
</dbReference>
<feature type="domain" description="RRM" evidence="2">
    <location>
        <begin position="12"/>
        <end position="84"/>
    </location>
</feature>
<dbReference type="Pfam" id="PF00076">
    <property type="entry name" value="RRM_1"/>
    <property type="match status" value="1"/>
</dbReference>
<dbReference type="SMART" id="SM00360">
    <property type="entry name" value="RRM"/>
    <property type="match status" value="1"/>
</dbReference>